<comment type="caution">
    <text evidence="6">The sequence shown here is derived from an EMBL/GenBank/DDBJ whole genome shotgun (WGS) entry which is preliminary data.</text>
</comment>
<dbReference type="InterPro" id="IPR028081">
    <property type="entry name" value="Leu-bd"/>
</dbReference>
<dbReference type="GO" id="GO:0006865">
    <property type="term" value="P:amino acid transport"/>
    <property type="evidence" value="ECO:0007669"/>
    <property type="project" value="UniProtKB-KW"/>
</dbReference>
<evidence type="ECO:0000256" key="2">
    <source>
        <dbReference type="ARBA" id="ARBA00022729"/>
    </source>
</evidence>
<feature type="signal peptide" evidence="4">
    <location>
        <begin position="1"/>
        <end position="23"/>
    </location>
</feature>
<dbReference type="PANTHER" id="PTHR30483">
    <property type="entry name" value="LEUCINE-SPECIFIC-BINDING PROTEIN"/>
    <property type="match status" value="1"/>
</dbReference>
<reference evidence="6 7" key="1">
    <citation type="submission" date="2019-06" db="EMBL/GenBank/DDBJ databases">
        <title>New taxonomy in bacterial strain CC-CFT640, isolated from vineyard.</title>
        <authorList>
            <person name="Lin S.-Y."/>
            <person name="Tsai C.-F."/>
            <person name="Young C.-C."/>
        </authorList>
    </citation>
    <scope>NUCLEOTIDE SEQUENCE [LARGE SCALE GENOMIC DNA]</scope>
    <source>
        <strain evidence="6 7">CC-CFT640</strain>
    </source>
</reference>
<evidence type="ECO:0000256" key="1">
    <source>
        <dbReference type="ARBA" id="ARBA00010062"/>
    </source>
</evidence>
<dbReference type="CDD" id="cd06327">
    <property type="entry name" value="PBP1_SBP-like"/>
    <property type="match status" value="1"/>
</dbReference>
<dbReference type="InterPro" id="IPR051010">
    <property type="entry name" value="BCAA_transport"/>
</dbReference>
<evidence type="ECO:0000256" key="4">
    <source>
        <dbReference type="SAM" id="SignalP"/>
    </source>
</evidence>
<dbReference type="PANTHER" id="PTHR30483:SF6">
    <property type="entry name" value="PERIPLASMIC BINDING PROTEIN OF ABC TRANSPORTER FOR NATURAL AMINO ACIDS"/>
    <property type="match status" value="1"/>
</dbReference>
<dbReference type="InterPro" id="IPR028082">
    <property type="entry name" value="Peripla_BP_I"/>
</dbReference>
<name>A0A5C8PS94_9HYPH</name>
<accession>A0A5C8PS94</accession>
<evidence type="ECO:0000313" key="6">
    <source>
        <dbReference type="EMBL" id="TXL78272.1"/>
    </source>
</evidence>
<evidence type="ECO:0000313" key="7">
    <source>
        <dbReference type="Proteomes" id="UP000321638"/>
    </source>
</evidence>
<sequence>MGRRSFVVGTGLAASLLASRASAAAAGVKIGLLSDFSSVYADSSGKGSLEAIRMTVEEFGGQLLGHPVQVVSADHMNKADIGASIARRWLDQEDVDVIVDVNNSAVCLAVKELVEQKRRLALFVGAGSSDLTGKFCSPNTVQTLYDTSALARSTVKAVDKLYGPKKWFFLTGDFAFGHALERDARAVIEATGGKIIGRVAVPLATADFSSFLLQAQASGADLIGVAVAGADLVNVVKQGAEFDITRRQRFVASVVTEHDIYSIGPKAAGGMVFSSPFYWDLDDRTRAWSKRFQARAGKTPTMTQAGNASAVLHYLKAVRAAGTKEAMAVMKQMRAIPVEDFMTRSAPLRIDGRVEREMHVFQAKTAAESTGGWDIYKHMVTNAGKDAVRPLAEGNCPLVAAASQ</sequence>
<dbReference type="Gene3D" id="3.40.50.2300">
    <property type="match status" value="2"/>
</dbReference>
<protein>
    <submittedName>
        <fullName evidence="6">ABC transporter substrate-binding protein</fullName>
    </submittedName>
</protein>
<proteinExistence type="inferred from homology"/>
<comment type="similarity">
    <text evidence="1">Belongs to the leucine-binding protein family.</text>
</comment>
<dbReference type="OrthoDB" id="7237299at2"/>
<feature type="chain" id="PRO_5022785778" evidence="4">
    <location>
        <begin position="24"/>
        <end position="404"/>
    </location>
</feature>
<dbReference type="Proteomes" id="UP000321638">
    <property type="component" value="Unassembled WGS sequence"/>
</dbReference>
<keyword evidence="3" id="KW-0813">Transport</keyword>
<keyword evidence="3" id="KW-0029">Amino-acid transport</keyword>
<keyword evidence="2 4" id="KW-0732">Signal</keyword>
<gene>
    <name evidence="6" type="ORF">FHP25_08005</name>
</gene>
<feature type="domain" description="Leucine-binding protein" evidence="5">
    <location>
        <begin position="28"/>
        <end position="365"/>
    </location>
</feature>
<evidence type="ECO:0000259" key="5">
    <source>
        <dbReference type="Pfam" id="PF13458"/>
    </source>
</evidence>
<organism evidence="6 7">
    <name type="scientific">Vineibacter terrae</name>
    <dbReference type="NCBI Taxonomy" id="2586908"/>
    <lineage>
        <taxon>Bacteria</taxon>
        <taxon>Pseudomonadati</taxon>
        <taxon>Pseudomonadota</taxon>
        <taxon>Alphaproteobacteria</taxon>
        <taxon>Hyphomicrobiales</taxon>
        <taxon>Vineibacter</taxon>
    </lineage>
</organism>
<evidence type="ECO:0000256" key="3">
    <source>
        <dbReference type="ARBA" id="ARBA00022970"/>
    </source>
</evidence>
<dbReference type="SUPFAM" id="SSF53822">
    <property type="entry name" value="Periplasmic binding protein-like I"/>
    <property type="match status" value="1"/>
</dbReference>
<keyword evidence="7" id="KW-1185">Reference proteome</keyword>
<dbReference type="AlphaFoldDB" id="A0A5C8PS94"/>
<dbReference type="Pfam" id="PF13458">
    <property type="entry name" value="Peripla_BP_6"/>
    <property type="match status" value="1"/>
</dbReference>
<dbReference type="EMBL" id="VDUZ01000007">
    <property type="protein sequence ID" value="TXL78272.1"/>
    <property type="molecule type" value="Genomic_DNA"/>
</dbReference>